<comment type="caution">
    <text evidence="2">The sequence shown here is derived from an EMBL/GenBank/DDBJ whole genome shotgun (WGS) entry which is preliminary data.</text>
</comment>
<keyword evidence="3" id="KW-1185">Reference proteome</keyword>
<dbReference type="PANTHER" id="PTHR33112:SF16">
    <property type="entry name" value="HETEROKARYON INCOMPATIBILITY DOMAIN-CONTAINING PROTEIN"/>
    <property type="match status" value="1"/>
</dbReference>
<dbReference type="EMBL" id="JAADJG010000830">
    <property type="protein sequence ID" value="KAF4435882.1"/>
    <property type="molecule type" value="Genomic_DNA"/>
</dbReference>
<feature type="domain" description="Heterokaryon incompatibility" evidence="1">
    <location>
        <begin position="207"/>
        <end position="354"/>
    </location>
</feature>
<accession>A0A8H4JR01</accession>
<gene>
    <name evidence="2" type="ORF">F53441_13390</name>
</gene>
<proteinExistence type="predicted"/>
<evidence type="ECO:0000313" key="3">
    <source>
        <dbReference type="Proteomes" id="UP000605986"/>
    </source>
</evidence>
<dbReference type="InterPro" id="IPR010730">
    <property type="entry name" value="HET"/>
</dbReference>
<sequence>MDMEPRDLVCARCWRDFFDTESFEKCCTAENPDYSICVEATATVEETRNAASSGCNWCAYIARLIDDPKYIEIWTEGKQPGERHVNVWMTPSIAKGYTPKGRNIFWLRLDFYSPTGEHKAGRSSQTHAFTAGNDIASEYVTARPLRTDVGSQVGARQMKTWLEECKEHGCCSNSQKESILPTRIIEVNPPDQPEPRIIETQGLRGVYATISYCWGSVPFQTLNTSNYSQLTKRLDMNTLPLTVQDAITTTRRLKIPYIWIDALCIIQDSDQDKNREIALMKDIYASSALTIVAASARHVFEGFLSDRSQSEEVFQVPFRIQPGLFGTMCVNELAAVTYEERSEPLAKRAWTLQEQLLAPRTLTFATHTMIWCCKAGAKNFGDSLYFPREEGRMAGPLVNTDHDLNLNSLLATEEAEGSSNDVALSRWMRLVMAYSLRIASLEKDKLNAIAGIASHPSFVSILGPQYLAGMWEYELARQLTWYPKAWYKTLPEGEKFTFYRPTTYRAPSWSWASLEGGFIYVDFVFNYEQGKTPKIVCDVIECSTTPKFPEGNPFGEVISAYLKLRGSLRTAWFYPQSSSVCFVDPETVYGGNRSDVYGICDESGVDDPMFVSCLPVSLDETIPCGAVGLLLTDEGQGVYKRVGLFMRGTNQDFENLPKTEVTIL</sequence>
<dbReference type="PANTHER" id="PTHR33112">
    <property type="entry name" value="DOMAIN PROTEIN, PUTATIVE-RELATED"/>
    <property type="match status" value="1"/>
</dbReference>
<evidence type="ECO:0000313" key="2">
    <source>
        <dbReference type="EMBL" id="KAF4435882.1"/>
    </source>
</evidence>
<dbReference type="Pfam" id="PF06985">
    <property type="entry name" value="HET"/>
    <property type="match status" value="1"/>
</dbReference>
<organism evidence="2 3">
    <name type="scientific">Fusarium austroafricanum</name>
    <dbReference type="NCBI Taxonomy" id="2364996"/>
    <lineage>
        <taxon>Eukaryota</taxon>
        <taxon>Fungi</taxon>
        <taxon>Dikarya</taxon>
        <taxon>Ascomycota</taxon>
        <taxon>Pezizomycotina</taxon>
        <taxon>Sordariomycetes</taxon>
        <taxon>Hypocreomycetidae</taxon>
        <taxon>Hypocreales</taxon>
        <taxon>Nectriaceae</taxon>
        <taxon>Fusarium</taxon>
        <taxon>Fusarium concolor species complex</taxon>
    </lineage>
</organism>
<dbReference type="Proteomes" id="UP000605986">
    <property type="component" value="Unassembled WGS sequence"/>
</dbReference>
<dbReference type="OrthoDB" id="5125733at2759"/>
<protein>
    <submittedName>
        <fullName evidence="2">HET-domain-containing protein</fullName>
    </submittedName>
</protein>
<reference evidence="2" key="1">
    <citation type="submission" date="2020-01" db="EMBL/GenBank/DDBJ databases">
        <title>Identification and distribution of gene clusters putatively required for synthesis of sphingolipid metabolism inhibitors in phylogenetically diverse species of the filamentous fungus Fusarium.</title>
        <authorList>
            <person name="Kim H.-S."/>
            <person name="Busman M."/>
            <person name="Brown D.W."/>
            <person name="Divon H."/>
            <person name="Uhlig S."/>
            <person name="Proctor R.H."/>
        </authorList>
    </citation>
    <scope>NUCLEOTIDE SEQUENCE</scope>
    <source>
        <strain evidence="2">NRRL 53441</strain>
    </source>
</reference>
<dbReference type="AlphaFoldDB" id="A0A8H4JR01"/>
<evidence type="ECO:0000259" key="1">
    <source>
        <dbReference type="Pfam" id="PF06985"/>
    </source>
</evidence>
<name>A0A8H4JR01_9HYPO</name>